<name>A0A3P9IA23_ORYLA</name>
<dbReference type="InterPro" id="IPR053900">
    <property type="entry name" value="C5orf34-like_dom"/>
</dbReference>
<reference evidence="4" key="3">
    <citation type="submission" date="2025-08" db="UniProtKB">
        <authorList>
            <consortium name="Ensembl"/>
        </authorList>
    </citation>
    <scope>IDENTIFICATION</scope>
    <source>
        <strain evidence="4">HSOK</strain>
    </source>
</reference>
<feature type="domain" description="C5orf34-like N-terminal" evidence="1">
    <location>
        <begin position="10"/>
        <end position="79"/>
    </location>
</feature>
<evidence type="ECO:0000313" key="4">
    <source>
        <dbReference type="Ensembl" id="ENSORLP00015016673.1"/>
    </source>
</evidence>
<evidence type="ECO:0000259" key="1">
    <source>
        <dbReference type="Pfam" id="PF15025"/>
    </source>
</evidence>
<dbReference type="Ensembl" id="ENSORLT00015034408.1">
    <property type="protein sequence ID" value="ENSORLP00015016673.1"/>
    <property type="gene ID" value="ENSORLG00015017656.1"/>
</dbReference>
<proteinExistence type="predicted"/>
<dbReference type="Pfam" id="PF15025">
    <property type="entry name" value="C5orf34-like_N"/>
    <property type="match status" value="1"/>
</dbReference>
<sequence>MDTDAGVSLIIMYEDESVDVRYRDGTRLQLSSCGSEFLLEKPADPRGHPPQPTERVRQRTRFTVSAYKELVVAALEFRNNYASRPYLPEELISADKKKGFFCVEQCVQWPERSSFQAEHRPGGEIGIKSEEDRAALILSPSGETFSVEFTCSLSRDESQRPGLRCLDGQHDGTDSQTQACSLIFNSVEDCTKMLSQSRVSAKSDKTGKVTPAPEKMFQSATVVQHHSCCAFSPTWAYPLSLVRHHWMSRFSEDAEASDSSISTGNNREISDMPCEERISQLPQALSLTCPLPHWHRWKVKDPLVRGKVSDIPTDLVKIVWCQGIIYRILSGTDIEICPGDGSVIRSTGISNSYFTHHKLDLQSKQAKKLTYHLNSLPPDVHGQMYSVCSVVNRANRILAIYNQAKQLLKFPAPPSCLQESKKSYESGTLEKNPCSSVTVEQQMNVTHGADNRSCIVAAELEKITRFNFLLENSRVPKREDECAMFKDGFAEVTCEPVNDDCIAEALENTSKAIRDIDALMSATTRTYKGSIQGEITDV</sequence>
<dbReference type="InterPro" id="IPR053899">
    <property type="entry name" value="C5orf34-like_2nd"/>
</dbReference>
<accession>A0A3P9IA23</accession>
<reference evidence="4" key="4">
    <citation type="submission" date="2025-09" db="UniProtKB">
        <authorList>
            <consortium name="Ensembl"/>
        </authorList>
    </citation>
    <scope>IDENTIFICATION</scope>
    <source>
        <strain evidence="4">HSOK</strain>
    </source>
</reference>
<dbReference type="PANTHER" id="PTHR34531">
    <property type="entry name" value="ZGC:153352"/>
    <property type="match status" value="1"/>
</dbReference>
<feature type="domain" description="C5orf34-like second" evidence="2">
    <location>
        <begin position="122"/>
        <end position="242"/>
    </location>
</feature>
<dbReference type="InterPro" id="IPR053901">
    <property type="entry name" value="C5orf34-like"/>
</dbReference>
<evidence type="ECO:0000259" key="3">
    <source>
        <dbReference type="Pfam" id="PF22834"/>
    </source>
</evidence>
<dbReference type="PANTHER" id="PTHR34531:SF1">
    <property type="entry name" value="CHROMOSOME 5 OPEN READING FRAME 34"/>
    <property type="match status" value="1"/>
</dbReference>
<dbReference type="Proteomes" id="UP000265200">
    <property type="component" value="Chromosome 9"/>
</dbReference>
<reference key="1">
    <citation type="journal article" date="2007" name="Nature">
        <title>The medaka draft genome and insights into vertebrate genome evolution.</title>
        <authorList>
            <person name="Kasahara M."/>
            <person name="Naruse K."/>
            <person name="Sasaki S."/>
            <person name="Nakatani Y."/>
            <person name="Qu W."/>
            <person name="Ahsan B."/>
            <person name="Yamada T."/>
            <person name="Nagayasu Y."/>
            <person name="Doi K."/>
            <person name="Kasai Y."/>
            <person name="Jindo T."/>
            <person name="Kobayashi D."/>
            <person name="Shimada A."/>
            <person name="Toyoda A."/>
            <person name="Kuroki Y."/>
            <person name="Fujiyama A."/>
            <person name="Sasaki T."/>
            <person name="Shimizu A."/>
            <person name="Asakawa S."/>
            <person name="Shimizu N."/>
            <person name="Hashimoto S."/>
            <person name="Yang J."/>
            <person name="Lee Y."/>
            <person name="Matsushima K."/>
            <person name="Sugano S."/>
            <person name="Sakaizumi M."/>
            <person name="Narita T."/>
            <person name="Ohishi K."/>
            <person name="Haga S."/>
            <person name="Ohta F."/>
            <person name="Nomoto H."/>
            <person name="Nogata K."/>
            <person name="Morishita T."/>
            <person name="Endo T."/>
            <person name="Shin-I T."/>
            <person name="Takeda H."/>
            <person name="Morishita S."/>
            <person name="Kohara Y."/>
        </authorList>
    </citation>
    <scope>NUCLEOTIDE SEQUENCE [LARGE SCALE GENOMIC DNA]</scope>
    <source>
        <strain>Hd-rR</strain>
    </source>
</reference>
<evidence type="ECO:0000259" key="2">
    <source>
        <dbReference type="Pfam" id="PF22833"/>
    </source>
</evidence>
<evidence type="ECO:0000313" key="5">
    <source>
        <dbReference type="Proteomes" id="UP000265200"/>
    </source>
</evidence>
<dbReference type="InterPro" id="IPR027830">
    <property type="entry name" value="C5orf34-like_N"/>
</dbReference>
<feature type="domain" description="C5orf34-like" evidence="3">
    <location>
        <begin position="316"/>
        <end position="398"/>
    </location>
</feature>
<reference evidence="4 5" key="2">
    <citation type="submission" date="2017-04" db="EMBL/GenBank/DDBJ databases">
        <title>CpG methylation of centromeres and impact of large insertions on vertebrate speciation.</title>
        <authorList>
            <person name="Ichikawa K."/>
            <person name="Yoshimura J."/>
            <person name="Morishita S."/>
        </authorList>
    </citation>
    <scope>NUCLEOTIDE SEQUENCE</scope>
    <source>
        <strain evidence="4 5">HSOK</strain>
    </source>
</reference>
<protein>
    <submittedName>
        <fullName evidence="4">Uncharacterized protein</fullName>
    </submittedName>
</protein>
<dbReference type="AlphaFoldDB" id="A0A3P9IA23"/>
<dbReference type="Pfam" id="PF22833">
    <property type="entry name" value="C5orf34_2nd"/>
    <property type="match status" value="1"/>
</dbReference>
<organism evidence="4 5">
    <name type="scientific">Oryzias latipes</name>
    <name type="common">Japanese rice fish</name>
    <name type="synonym">Japanese killifish</name>
    <dbReference type="NCBI Taxonomy" id="8090"/>
    <lineage>
        <taxon>Eukaryota</taxon>
        <taxon>Metazoa</taxon>
        <taxon>Chordata</taxon>
        <taxon>Craniata</taxon>
        <taxon>Vertebrata</taxon>
        <taxon>Euteleostomi</taxon>
        <taxon>Actinopterygii</taxon>
        <taxon>Neopterygii</taxon>
        <taxon>Teleostei</taxon>
        <taxon>Neoteleostei</taxon>
        <taxon>Acanthomorphata</taxon>
        <taxon>Ovalentaria</taxon>
        <taxon>Atherinomorphae</taxon>
        <taxon>Beloniformes</taxon>
        <taxon>Adrianichthyidae</taxon>
        <taxon>Oryziinae</taxon>
        <taxon>Oryzias</taxon>
    </lineage>
</organism>
<dbReference type="Pfam" id="PF22834">
    <property type="entry name" value="Polo_box_4"/>
    <property type="match status" value="1"/>
</dbReference>